<evidence type="ECO:0000259" key="10">
    <source>
        <dbReference type="PROSITE" id="PS50850"/>
    </source>
</evidence>
<dbReference type="OrthoDB" id="6133115at2759"/>
<keyword evidence="5 9" id="KW-1133">Transmembrane helix</keyword>
<accession>A0A507B0Q2</accession>
<feature type="transmembrane region" description="Helical" evidence="9">
    <location>
        <begin position="51"/>
        <end position="75"/>
    </location>
</feature>
<evidence type="ECO:0000313" key="12">
    <source>
        <dbReference type="Proteomes" id="UP000319257"/>
    </source>
</evidence>
<feature type="transmembrane region" description="Helical" evidence="9">
    <location>
        <begin position="307"/>
        <end position="329"/>
    </location>
</feature>
<name>A0A507B0Q2_9PEZI</name>
<dbReference type="GO" id="GO:0016020">
    <property type="term" value="C:membrane"/>
    <property type="evidence" value="ECO:0007669"/>
    <property type="project" value="UniProtKB-SubCell"/>
</dbReference>
<comment type="subcellular location">
    <subcellularLocation>
        <location evidence="1">Membrane</location>
        <topology evidence="1">Multi-pass membrane protein</topology>
    </subcellularLocation>
</comment>
<dbReference type="AlphaFoldDB" id="A0A507B0Q2"/>
<feature type="transmembrane region" description="Helical" evidence="9">
    <location>
        <begin position="378"/>
        <end position="399"/>
    </location>
</feature>
<dbReference type="NCBIfam" id="TIGR00879">
    <property type="entry name" value="SP"/>
    <property type="match status" value="1"/>
</dbReference>
<feature type="transmembrane region" description="Helical" evidence="9">
    <location>
        <begin position="182"/>
        <end position="204"/>
    </location>
</feature>
<keyword evidence="7" id="KW-0539">Nucleus</keyword>
<evidence type="ECO:0000256" key="2">
    <source>
        <dbReference type="ARBA" id="ARBA00010992"/>
    </source>
</evidence>
<dbReference type="InterPro" id="IPR003663">
    <property type="entry name" value="Sugar/inositol_transpt"/>
</dbReference>
<dbReference type="Gene3D" id="1.20.1250.20">
    <property type="entry name" value="MFS general substrate transporter like domains"/>
    <property type="match status" value="1"/>
</dbReference>
<organism evidence="11 12">
    <name type="scientific">Thyridium curvatum</name>
    <dbReference type="NCBI Taxonomy" id="1093900"/>
    <lineage>
        <taxon>Eukaryota</taxon>
        <taxon>Fungi</taxon>
        <taxon>Dikarya</taxon>
        <taxon>Ascomycota</taxon>
        <taxon>Pezizomycotina</taxon>
        <taxon>Sordariomycetes</taxon>
        <taxon>Sordariomycetidae</taxon>
        <taxon>Thyridiales</taxon>
        <taxon>Thyridiaceae</taxon>
        <taxon>Thyridium</taxon>
    </lineage>
</organism>
<proteinExistence type="inferred from homology"/>
<evidence type="ECO:0000256" key="4">
    <source>
        <dbReference type="ARBA" id="ARBA00022692"/>
    </source>
</evidence>
<evidence type="ECO:0000313" key="11">
    <source>
        <dbReference type="EMBL" id="TPX13473.1"/>
    </source>
</evidence>
<dbReference type="InterPro" id="IPR005828">
    <property type="entry name" value="MFS_sugar_transport-like"/>
</dbReference>
<feature type="transmembrane region" description="Helical" evidence="9">
    <location>
        <begin position="95"/>
        <end position="115"/>
    </location>
</feature>
<evidence type="ECO:0000256" key="1">
    <source>
        <dbReference type="ARBA" id="ARBA00004141"/>
    </source>
</evidence>
<feature type="transmembrane region" description="Helical" evidence="9">
    <location>
        <begin position="475"/>
        <end position="496"/>
    </location>
</feature>
<reference evidence="11 12" key="1">
    <citation type="submission" date="2019-06" db="EMBL/GenBank/DDBJ databases">
        <title>Draft genome sequence of the filamentous fungus Phialemoniopsis curvata isolated from diesel fuel.</title>
        <authorList>
            <person name="Varaljay V.A."/>
            <person name="Lyon W.J."/>
            <person name="Crouch A.L."/>
            <person name="Drake C.E."/>
            <person name="Hollomon J.M."/>
            <person name="Nadeau L.J."/>
            <person name="Nunn H.S."/>
            <person name="Stevenson B.S."/>
            <person name="Bojanowski C.L."/>
            <person name="Crookes-Goodson W.J."/>
        </authorList>
    </citation>
    <scope>NUCLEOTIDE SEQUENCE [LARGE SCALE GENOMIC DNA]</scope>
    <source>
        <strain evidence="11 12">D216</strain>
    </source>
</reference>
<keyword evidence="4 9" id="KW-0812">Transmembrane</keyword>
<feature type="transmembrane region" description="Helical" evidence="9">
    <location>
        <begin position="449"/>
        <end position="469"/>
    </location>
</feature>
<dbReference type="Pfam" id="PF00083">
    <property type="entry name" value="Sugar_tr"/>
    <property type="match status" value="1"/>
</dbReference>
<evidence type="ECO:0000256" key="7">
    <source>
        <dbReference type="ARBA" id="ARBA00023242"/>
    </source>
</evidence>
<dbReference type="GO" id="GO:0005351">
    <property type="term" value="F:carbohydrate:proton symporter activity"/>
    <property type="evidence" value="ECO:0007669"/>
    <property type="project" value="TreeGrafter"/>
</dbReference>
<dbReference type="Proteomes" id="UP000319257">
    <property type="component" value="Unassembled WGS sequence"/>
</dbReference>
<comment type="caution">
    <text evidence="11">The sequence shown here is derived from an EMBL/GenBank/DDBJ whole genome shotgun (WGS) entry which is preliminary data.</text>
</comment>
<dbReference type="EMBL" id="SKBQ01000034">
    <property type="protein sequence ID" value="TPX13473.1"/>
    <property type="molecule type" value="Genomic_DNA"/>
</dbReference>
<feature type="transmembrane region" description="Helical" evidence="9">
    <location>
        <begin position="216"/>
        <end position="235"/>
    </location>
</feature>
<dbReference type="PANTHER" id="PTHR48022:SF70">
    <property type="entry name" value="MONOSACCHARIDE TRANSPORTER, PUTATIVE (AFU_ORTHOLOGUE AFUA_5G14540)-RELATED"/>
    <property type="match status" value="1"/>
</dbReference>
<keyword evidence="3" id="KW-0813">Transport</keyword>
<keyword evidence="12" id="KW-1185">Reference proteome</keyword>
<feature type="domain" description="Major facilitator superfamily (MFS) profile" evidence="10">
    <location>
        <begin position="54"/>
        <end position="502"/>
    </location>
</feature>
<dbReference type="InterPro" id="IPR020846">
    <property type="entry name" value="MFS_dom"/>
</dbReference>
<feature type="region of interest" description="Disordered" evidence="8">
    <location>
        <begin position="1"/>
        <end position="20"/>
    </location>
</feature>
<dbReference type="PROSITE" id="PS50850">
    <property type="entry name" value="MFS"/>
    <property type="match status" value="1"/>
</dbReference>
<keyword evidence="6 9" id="KW-0472">Membrane</keyword>
<evidence type="ECO:0000256" key="9">
    <source>
        <dbReference type="SAM" id="Phobius"/>
    </source>
</evidence>
<feature type="region of interest" description="Disordered" evidence="8">
    <location>
        <begin position="804"/>
        <end position="826"/>
    </location>
</feature>
<feature type="transmembrane region" description="Helical" evidence="9">
    <location>
        <begin position="148"/>
        <end position="170"/>
    </location>
</feature>
<dbReference type="Pfam" id="PF11951">
    <property type="entry name" value="Fungal_trans_2"/>
    <property type="match status" value="1"/>
</dbReference>
<comment type="similarity">
    <text evidence="2">Belongs to the major facilitator superfamily. Sugar transporter (TC 2.A.1.1) family.</text>
</comment>
<dbReference type="PANTHER" id="PTHR48022">
    <property type="entry name" value="PLASTIDIC GLUCOSE TRANSPORTER 4"/>
    <property type="match status" value="1"/>
</dbReference>
<feature type="transmembrane region" description="Helical" evidence="9">
    <location>
        <begin position="411"/>
        <end position="428"/>
    </location>
</feature>
<protein>
    <recommendedName>
        <fullName evidence="10">Major facilitator superfamily (MFS) profile domain-containing protein</fullName>
    </recommendedName>
</protein>
<evidence type="ECO:0000256" key="6">
    <source>
        <dbReference type="ARBA" id="ARBA00023136"/>
    </source>
</evidence>
<gene>
    <name evidence="11" type="ORF">E0L32_006203</name>
</gene>
<dbReference type="InParanoid" id="A0A507B0Q2"/>
<evidence type="ECO:0000256" key="8">
    <source>
        <dbReference type="SAM" id="MobiDB-lite"/>
    </source>
</evidence>
<dbReference type="FunFam" id="1.20.1250.20:FF:000134">
    <property type="entry name" value="MFS sugar transporter protein"/>
    <property type="match status" value="1"/>
</dbReference>
<dbReference type="SUPFAM" id="SSF103473">
    <property type="entry name" value="MFS general substrate transporter"/>
    <property type="match status" value="1"/>
</dbReference>
<dbReference type="RefSeq" id="XP_030995184.1">
    <property type="nucleotide sequence ID" value="XM_031140810.1"/>
</dbReference>
<dbReference type="InterPro" id="IPR036259">
    <property type="entry name" value="MFS_trans_sf"/>
</dbReference>
<sequence>MTPDARPSVGQASHLDNEKDSKTAHFEGNAAEQLAVHGDLPNPLGKGHIRLYLCCGLIYFASTMVGYDASLMGSINAIGNFQDYYGLNSAPTSTGLVFSIYQIGTICASLAVVLYDLIGRKWSIALGSFGVVAASVFTATAPTLESFIAARFLLSFFGTIGAGAAVLYCVELAPPRYRASVAGTYNTLYYLGSILATFTVYGTNLHLSNSHLSWRLPLWLQMACPGLICLGIYFVPESPRWLVAKERYAEAREILVYYHANGDENHPLVNLEMSQITDSLTGKDMTNIREQYNLKPLFSTRARRYRLMIACVMAWFGQFSGNNVVSYYLPIMLKNIGIVNVNMQLLLNAILRTDAICGWIASTCGARVHDLSGRRKMFLSTTLGMAVALALVAATAAVYEHDHSDKAASSASIAFIFIFGAIFAFGFTPMQSCYPTEVLSMDMRAKGMGVFHICSGGAGFLNTFVAPRALANIKYWFYVFFVFWDLFELTFIYFFFVETKGRTLEELDLVSAQKVRPGAVICGSSSPQTQDDGSSISSVLPPGAAVRRDLIKPGQGGLASTQNIHALKRAEGLLFATQQPSLSDTRLTMFPELQAGKHRFFFQHFVAHTARTYFPFQPATVLATVVPLAEEQPCMLDAMVAAGSLNHSRLKNASGDHSAAAAAALQSLSSLRRAITKAGAKNNAGTLAAALMLATTSLCSGDPNAYRQHLEGAIQISRWAGIQHEPASLWSVSMKWLVQLLVMDRVARLSLPGRSRDSSAVAWQQLLKVAPEFSKVDLTTGFSLDLITILNDICDLADEARSRVATPRSSPENLTDGRPADCEGPTPTVDTFRARSLEAQLHDLKHIVDLPGVPLDENVQQTELYFSHAAFTDAALICLYRHVDGLPQSHPKIQRTVDSVIESFGNIDPRSMINTGLLWPLFTAACETITDAQRSFVIARLHAMIANGCGNPLKALNFMTDYWSHGAPSTWGLFAESSGLELVLL</sequence>
<dbReference type="InterPro" id="IPR021858">
    <property type="entry name" value="Fun_TF"/>
</dbReference>
<dbReference type="GeneID" id="41973650"/>
<evidence type="ECO:0000256" key="5">
    <source>
        <dbReference type="ARBA" id="ARBA00022989"/>
    </source>
</evidence>
<evidence type="ECO:0000256" key="3">
    <source>
        <dbReference type="ARBA" id="ARBA00022448"/>
    </source>
</evidence>
<feature type="transmembrane region" description="Helical" evidence="9">
    <location>
        <begin position="122"/>
        <end position="142"/>
    </location>
</feature>
<dbReference type="InterPro" id="IPR050360">
    <property type="entry name" value="MFS_Sugar_Transporters"/>
</dbReference>